<evidence type="ECO:0008006" key="9">
    <source>
        <dbReference type="Google" id="ProtNLM"/>
    </source>
</evidence>
<evidence type="ECO:0000256" key="5">
    <source>
        <dbReference type="ARBA" id="ARBA00023237"/>
    </source>
</evidence>
<dbReference type="PANTHER" id="PTHR38776:SF1">
    <property type="entry name" value="MLTA-INTERACTING PROTEIN-RELATED"/>
    <property type="match status" value="1"/>
</dbReference>
<keyword evidence="3 6" id="KW-0732">Signal</keyword>
<dbReference type="AlphaFoldDB" id="U2YAZ0"/>
<evidence type="ECO:0000256" key="2">
    <source>
        <dbReference type="ARBA" id="ARBA00005722"/>
    </source>
</evidence>
<proteinExistence type="inferred from homology"/>
<comment type="similarity">
    <text evidence="2">Belongs to the MipA/OmpV family.</text>
</comment>
<feature type="chain" id="PRO_5004636360" description="MltA-interacting MipA family protein" evidence="6">
    <location>
        <begin position="24"/>
        <end position="288"/>
    </location>
</feature>
<keyword evidence="5" id="KW-0998">Cell outer membrane</keyword>
<dbReference type="GO" id="GO:0009279">
    <property type="term" value="C:cell outer membrane"/>
    <property type="evidence" value="ECO:0007669"/>
    <property type="project" value="UniProtKB-SubCell"/>
</dbReference>
<evidence type="ECO:0000313" key="8">
    <source>
        <dbReference type="Proteomes" id="UP000016568"/>
    </source>
</evidence>
<evidence type="ECO:0000256" key="3">
    <source>
        <dbReference type="ARBA" id="ARBA00022729"/>
    </source>
</evidence>
<feature type="signal peptide" evidence="6">
    <location>
        <begin position="1"/>
        <end position="23"/>
    </location>
</feature>
<evidence type="ECO:0000256" key="4">
    <source>
        <dbReference type="ARBA" id="ARBA00023136"/>
    </source>
</evidence>
<name>U2YAZ0_9SPHN</name>
<dbReference type="InterPro" id="IPR010583">
    <property type="entry name" value="MipA"/>
</dbReference>
<dbReference type="Pfam" id="PF06629">
    <property type="entry name" value="MipA"/>
    <property type="match status" value="1"/>
</dbReference>
<keyword evidence="4" id="KW-0472">Membrane</keyword>
<reference evidence="7 8" key="1">
    <citation type="submission" date="2013-09" db="EMBL/GenBank/DDBJ databases">
        <title>Whole genome shotgun sequence of Novosphingobium tardaugens NBRC 16725.</title>
        <authorList>
            <person name="Isaki S."/>
            <person name="Hosoyama A."/>
            <person name="Tsuchikane K."/>
            <person name="Katsumata H."/>
            <person name="Ando Y."/>
            <person name="Yamazaki S."/>
            <person name="Fujita N."/>
        </authorList>
    </citation>
    <scope>NUCLEOTIDE SEQUENCE [LARGE SCALE GENOMIC DNA]</scope>
    <source>
        <strain evidence="7 8">NBRC 16725</strain>
    </source>
</reference>
<evidence type="ECO:0000256" key="1">
    <source>
        <dbReference type="ARBA" id="ARBA00004442"/>
    </source>
</evidence>
<dbReference type="RefSeq" id="WP_021691429.1">
    <property type="nucleotide sequence ID" value="NZ_BASZ01000010.1"/>
</dbReference>
<dbReference type="PANTHER" id="PTHR38776">
    <property type="entry name" value="MLTA-INTERACTING PROTEIN-RELATED"/>
    <property type="match status" value="1"/>
</dbReference>
<organism evidence="7 8">
    <name type="scientific">Caenibius tardaugens NBRC 16725</name>
    <dbReference type="NCBI Taxonomy" id="1219035"/>
    <lineage>
        <taxon>Bacteria</taxon>
        <taxon>Pseudomonadati</taxon>
        <taxon>Pseudomonadota</taxon>
        <taxon>Alphaproteobacteria</taxon>
        <taxon>Sphingomonadales</taxon>
        <taxon>Erythrobacteraceae</taxon>
        <taxon>Caenibius</taxon>
    </lineage>
</organism>
<gene>
    <name evidence="7" type="ORF">NT2_10_00560</name>
</gene>
<dbReference type="Proteomes" id="UP000016568">
    <property type="component" value="Unassembled WGS sequence"/>
</dbReference>
<sequence>MKQNLMFIAGLCAASALTSPAAAQEAADSSSASGSETSVYDGDWLSVGVGMGYGPSYDGSDDYVAFPIPVVQGSLGGIGISPRGGGLALDFLADPKKGVGFDFGPAVQLRSNRASKIEDKVVRSLGKLDRAVEIGPSMGITVAQVFHEYDTLTFSTDIGWDVAGAHKGMVVSPALTYFTPLSRGAAVSLTASAEWGDRKFADYYYSISPAQSAVSGLAPFSAGKGFTKAGLTAIGGIDLDGNLLNGGFAIVVGGGYSRMLGDAKDTPLTSVRGSPNQWFGAIGIGYTF</sequence>
<accession>U2YAZ0</accession>
<evidence type="ECO:0000256" key="6">
    <source>
        <dbReference type="SAM" id="SignalP"/>
    </source>
</evidence>
<keyword evidence="8" id="KW-1185">Reference proteome</keyword>
<protein>
    <recommendedName>
        <fullName evidence="9">MltA-interacting MipA family protein</fullName>
    </recommendedName>
</protein>
<comment type="caution">
    <text evidence="7">The sequence shown here is derived from an EMBL/GenBank/DDBJ whole genome shotgun (WGS) entry which is preliminary data.</text>
</comment>
<dbReference type="eggNOG" id="COG3713">
    <property type="taxonomic scope" value="Bacteria"/>
</dbReference>
<comment type="subcellular location">
    <subcellularLocation>
        <location evidence="1">Cell outer membrane</location>
    </subcellularLocation>
</comment>
<evidence type="ECO:0000313" key="7">
    <source>
        <dbReference type="EMBL" id="GAD50611.1"/>
    </source>
</evidence>
<dbReference type="EMBL" id="BASZ01000010">
    <property type="protein sequence ID" value="GAD50611.1"/>
    <property type="molecule type" value="Genomic_DNA"/>
</dbReference>